<evidence type="ECO:0000313" key="2">
    <source>
        <dbReference type="Proteomes" id="UP000294901"/>
    </source>
</evidence>
<sequence>MIEEKVSSRPPIDEVIEQYRAELPWGDLRVTAEYAYAVAVRLREVGRADEAEHYARQCLQLMEALPANSLDDVVSQRQSVGGVPLPDHFHDGVVRSRLANLLGLI</sequence>
<evidence type="ECO:0000313" key="1">
    <source>
        <dbReference type="EMBL" id="TDO39776.1"/>
    </source>
</evidence>
<dbReference type="EMBL" id="SNWR01000001">
    <property type="protein sequence ID" value="TDO39776.1"/>
    <property type="molecule type" value="Genomic_DNA"/>
</dbReference>
<proteinExistence type="predicted"/>
<evidence type="ECO:0008006" key="3">
    <source>
        <dbReference type="Google" id="ProtNLM"/>
    </source>
</evidence>
<organism evidence="1 2">
    <name type="scientific">Paractinoplanes brasiliensis</name>
    <dbReference type="NCBI Taxonomy" id="52695"/>
    <lineage>
        <taxon>Bacteria</taxon>
        <taxon>Bacillati</taxon>
        <taxon>Actinomycetota</taxon>
        <taxon>Actinomycetes</taxon>
        <taxon>Micromonosporales</taxon>
        <taxon>Micromonosporaceae</taxon>
        <taxon>Paractinoplanes</taxon>
    </lineage>
</organism>
<comment type="caution">
    <text evidence="1">The sequence shown here is derived from an EMBL/GenBank/DDBJ whole genome shotgun (WGS) entry which is preliminary data.</text>
</comment>
<dbReference type="OrthoDB" id="3873720at2"/>
<dbReference type="RefSeq" id="WP_133874053.1">
    <property type="nucleotide sequence ID" value="NZ_BOMD01000054.1"/>
</dbReference>
<dbReference type="Proteomes" id="UP000294901">
    <property type="component" value="Unassembled WGS sequence"/>
</dbReference>
<accession>A0A4R6JX30</accession>
<keyword evidence="2" id="KW-1185">Reference proteome</keyword>
<gene>
    <name evidence="1" type="ORF">C8E87_3476</name>
</gene>
<reference evidence="1 2" key="1">
    <citation type="submission" date="2019-03" db="EMBL/GenBank/DDBJ databases">
        <title>Sequencing the genomes of 1000 actinobacteria strains.</title>
        <authorList>
            <person name="Klenk H.-P."/>
        </authorList>
    </citation>
    <scope>NUCLEOTIDE SEQUENCE [LARGE SCALE GENOMIC DNA]</scope>
    <source>
        <strain evidence="1 2">DSM 43805</strain>
    </source>
</reference>
<dbReference type="AlphaFoldDB" id="A0A4R6JX30"/>
<protein>
    <recommendedName>
        <fullName evidence="3">Tetratricopeptide repeat protein</fullName>
    </recommendedName>
</protein>
<name>A0A4R6JX30_9ACTN</name>